<dbReference type="Pfam" id="PF07238">
    <property type="entry name" value="PilZ"/>
    <property type="match status" value="1"/>
</dbReference>
<proteinExistence type="predicted"/>
<name>A0A942I5Z4_9HYPH</name>
<evidence type="ECO:0000259" key="1">
    <source>
        <dbReference type="Pfam" id="PF07238"/>
    </source>
</evidence>
<keyword evidence="3" id="KW-1185">Reference proteome</keyword>
<comment type="caution">
    <text evidence="2">The sequence shown here is derived from an EMBL/GenBank/DDBJ whole genome shotgun (WGS) entry which is preliminary data.</text>
</comment>
<protein>
    <submittedName>
        <fullName evidence="2">PilZ domain-containing protein</fullName>
    </submittedName>
</protein>
<dbReference type="GO" id="GO:0035438">
    <property type="term" value="F:cyclic-di-GMP binding"/>
    <property type="evidence" value="ECO:0007669"/>
    <property type="project" value="InterPro"/>
</dbReference>
<dbReference type="Proteomes" id="UP000678281">
    <property type="component" value="Unassembled WGS sequence"/>
</dbReference>
<evidence type="ECO:0000313" key="3">
    <source>
        <dbReference type="Proteomes" id="UP000678281"/>
    </source>
</evidence>
<organism evidence="2 3">
    <name type="scientific">Devosia litorisediminis</name>
    <dbReference type="NCBI Taxonomy" id="2829817"/>
    <lineage>
        <taxon>Bacteria</taxon>
        <taxon>Pseudomonadati</taxon>
        <taxon>Pseudomonadota</taxon>
        <taxon>Alphaproteobacteria</taxon>
        <taxon>Hyphomicrobiales</taxon>
        <taxon>Devosiaceae</taxon>
        <taxon>Devosia</taxon>
    </lineage>
</organism>
<gene>
    <name evidence="2" type="ORF">KD146_05900</name>
</gene>
<accession>A0A942I5Z4</accession>
<dbReference type="EMBL" id="JAGXTP010000001">
    <property type="protein sequence ID" value="MBS3848228.1"/>
    <property type="molecule type" value="Genomic_DNA"/>
</dbReference>
<evidence type="ECO:0000313" key="2">
    <source>
        <dbReference type="EMBL" id="MBS3848228.1"/>
    </source>
</evidence>
<feature type="domain" description="PilZ" evidence="1">
    <location>
        <begin position="123"/>
        <end position="199"/>
    </location>
</feature>
<dbReference type="RefSeq" id="WP_212657790.1">
    <property type="nucleotide sequence ID" value="NZ_JAGXTP010000001.1"/>
</dbReference>
<dbReference type="InterPro" id="IPR009875">
    <property type="entry name" value="PilZ_domain"/>
</dbReference>
<sequence length="220" mass="23452">MASEQITALQKQGQHNNVRYVGAVTGRYILSGRPVTSGEGAAVLACRLCSVSPVQAVIVAPVLAQLAEPVVAHFQDFGMLRGSVVRKLASGFVIDLELEDDGRARLAAKIRWKKIIVSRHTPDKREFKRVLPRHPRTVMTLGDGSTSPCFVIDISQSGVAVSASLVPGIGTPVAIGALLGRVVRHLEIGFAVAFLTVQPLELLEKLMAPKATRTMSAVAA</sequence>
<dbReference type="SUPFAM" id="SSF141371">
    <property type="entry name" value="PilZ domain-like"/>
    <property type="match status" value="1"/>
</dbReference>
<dbReference type="AlphaFoldDB" id="A0A942I5Z4"/>
<reference evidence="2" key="1">
    <citation type="submission" date="2021-04" db="EMBL/GenBank/DDBJ databases">
        <title>Devosia litorisediminis sp. nov., isolated from a sand dune.</title>
        <authorList>
            <person name="Park S."/>
            <person name="Yoon J.-H."/>
        </authorList>
    </citation>
    <scope>NUCLEOTIDE SEQUENCE</scope>
    <source>
        <strain evidence="2">BSSL-BM10</strain>
    </source>
</reference>